<reference evidence="1" key="1">
    <citation type="submission" date="2023-08" db="EMBL/GenBank/DDBJ databases">
        <title>A de novo genome assembly of Solanum verrucosum Schlechtendal, a Mexican diploid species geographically isolated from the other diploid A-genome species in potato relatives.</title>
        <authorList>
            <person name="Hosaka K."/>
        </authorList>
    </citation>
    <scope>NUCLEOTIDE SEQUENCE</scope>
    <source>
        <tissue evidence="1">Young leaves</tissue>
    </source>
</reference>
<sequence length="444" mass="49905">PSRNFTPLGEPLSVVFERLQASGLLYPMEGRIPDPLPRSFDPSKTCAYHSGVKGHSTDHCYALKHKVEDLIEMKQITVKQPTPNVNNNPLPNHNGASVNMIGVYEGDDDPTKFIVPVESIENYIFVVVTYPAITIGGFAPIEILGAPSQSFVYDTKVVPWNYKQAVMECRGKETVPDKTKTSRITRFGRCYMLEELAKLRQNKESNVPPKRVVTEAEVEDFLRKFKASEYSVVDHLKKTNAQIPILSLLLTSEVHRNALLQILSGAYVPSETTSEALAGMMERVIDSHRISFDNEELPPEGCAHNKALHITVKYRNMFVSEVLIDGDSGLNICPLSTLKKLGYNTEEVKEAREKKGKRVFLPKPIPTIDQSFSKLVISKTPDMFAEITYDDIVDGIKTLFLEDEGDHDVAIKDIAETPTVRIVEHESDKKNWSCISAPIRWEFQ</sequence>
<dbReference type="EMBL" id="CP133621">
    <property type="protein sequence ID" value="WMV49683.1"/>
    <property type="molecule type" value="Genomic_DNA"/>
</dbReference>
<evidence type="ECO:0000313" key="1">
    <source>
        <dbReference type="EMBL" id="WMV49683.1"/>
    </source>
</evidence>
<proteinExistence type="predicted"/>
<dbReference type="PANTHER" id="PTHR32108">
    <property type="entry name" value="DNA-DIRECTED RNA POLYMERASE SUBUNIT ALPHA"/>
    <property type="match status" value="1"/>
</dbReference>
<gene>
    <name evidence="1" type="ORF">MTR67_043068</name>
</gene>
<accession>A0AAF0ZTY6</accession>
<evidence type="ECO:0000313" key="2">
    <source>
        <dbReference type="Proteomes" id="UP001234989"/>
    </source>
</evidence>
<dbReference type="AlphaFoldDB" id="A0AAF0ZTY6"/>
<organism evidence="1 2">
    <name type="scientific">Solanum verrucosum</name>
    <dbReference type="NCBI Taxonomy" id="315347"/>
    <lineage>
        <taxon>Eukaryota</taxon>
        <taxon>Viridiplantae</taxon>
        <taxon>Streptophyta</taxon>
        <taxon>Embryophyta</taxon>
        <taxon>Tracheophyta</taxon>
        <taxon>Spermatophyta</taxon>
        <taxon>Magnoliopsida</taxon>
        <taxon>eudicotyledons</taxon>
        <taxon>Gunneridae</taxon>
        <taxon>Pentapetalae</taxon>
        <taxon>asterids</taxon>
        <taxon>lamiids</taxon>
        <taxon>Solanales</taxon>
        <taxon>Solanaceae</taxon>
        <taxon>Solanoideae</taxon>
        <taxon>Solaneae</taxon>
        <taxon>Solanum</taxon>
    </lineage>
</organism>
<dbReference type="Proteomes" id="UP001234989">
    <property type="component" value="Chromosome 10"/>
</dbReference>
<dbReference type="PANTHER" id="PTHR32108:SF9">
    <property type="entry name" value="REVERSE TRANSCRIPTASE RNASE H-LIKE DOMAIN-CONTAINING PROTEIN"/>
    <property type="match status" value="1"/>
</dbReference>
<name>A0AAF0ZTY6_SOLVR</name>
<keyword evidence="2" id="KW-1185">Reference proteome</keyword>
<feature type="non-terminal residue" evidence="1">
    <location>
        <position position="1"/>
    </location>
</feature>
<protein>
    <submittedName>
        <fullName evidence="1">Uncharacterized protein</fullName>
    </submittedName>
</protein>